<reference evidence="1" key="1">
    <citation type="journal article" date="2021" name="Proc. Natl. Acad. Sci. U.S.A.">
        <title>A Catalog of Tens of Thousands of Viruses from Human Metagenomes Reveals Hidden Associations with Chronic Diseases.</title>
        <authorList>
            <person name="Tisza M.J."/>
            <person name="Buck C.B."/>
        </authorList>
    </citation>
    <scope>NUCLEOTIDE SEQUENCE</scope>
    <source>
        <strain evidence="1">CttEB8</strain>
    </source>
</reference>
<accession>A0A8S5P6P1</accession>
<dbReference type="EMBL" id="BK015344">
    <property type="protein sequence ID" value="DAE02285.1"/>
    <property type="molecule type" value="Genomic_DNA"/>
</dbReference>
<protein>
    <submittedName>
        <fullName evidence="1">Uncharacterized protein</fullName>
    </submittedName>
</protein>
<organism evidence="1">
    <name type="scientific">Herelleviridae sp. cttEB8</name>
    <dbReference type="NCBI Taxonomy" id="2825832"/>
    <lineage>
        <taxon>Viruses</taxon>
        <taxon>Duplodnaviria</taxon>
        <taxon>Heunggongvirae</taxon>
        <taxon>Uroviricota</taxon>
        <taxon>Caudoviricetes</taxon>
        <taxon>Herelleviridae</taxon>
    </lineage>
</organism>
<name>A0A8S5P6P1_9CAUD</name>
<sequence length="132" mass="15512">MNKIHFTYKNGNCPYIDWLCESNKLILLSDTEMYNPETVSLIEDMLQIPAQDILILQANKNITPFGLRKIMDVLGEISFENKRKTNELCTVYFFENKNVLYCVPHVIIPWWELCETMSEIKISLPYFKPSVQ</sequence>
<proteinExistence type="predicted"/>
<evidence type="ECO:0000313" key="1">
    <source>
        <dbReference type="EMBL" id="DAE02285.1"/>
    </source>
</evidence>